<evidence type="ECO:0000313" key="2">
    <source>
        <dbReference type="Proteomes" id="UP001060085"/>
    </source>
</evidence>
<dbReference type="Proteomes" id="UP001060085">
    <property type="component" value="Linkage Group LG03"/>
</dbReference>
<sequence length="205" mass="23436">MRRQNLRVADLFIFGWSLERLKDASADADILLDEFAYEIIRKKMLKGKKEKVRRFFSFSNPVVFHFKMANKIKNINLRMDEIFQKSTRIGVRPAEIMHFPTNDPRSVPLSAPFVDDSKIMPREDDVANMLTQLTAGNSNDLSVIGVVGMPGLGKTVLNDMFQSLTWKGDKFTNREAIVNQLKKEIGDDVCNEDAGLWNHMKDALQ</sequence>
<dbReference type="EMBL" id="CM044703">
    <property type="protein sequence ID" value="KAI5670443.1"/>
    <property type="molecule type" value="Genomic_DNA"/>
</dbReference>
<name>A0ACC0BCT4_CATRO</name>
<evidence type="ECO:0000313" key="1">
    <source>
        <dbReference type="EMBL" id="KAI5670443.1"/>
    </source>
</evidence>
<accession>A0ACC0BCT4</accession>
<organism evidence="1 2">
    <name type="scientific">Catharanthus roseus</name>
    <name type="common">Madagascar periwinkle</name>
    <name type="synonym">Vinca rosea</name>
    <dbReference type="NCBI Taxonomy" id="4058"/>
    <lineage>
        <taxon>Eukaryota</taxon>
        <taxon>Viridiplantae</taxon>
        <taxon>Streptophyta</taxon>
        <taxon>Embryophyta</taxon>
        <taxon>Tracheophyta</taxon>
        <taxon>Spermatophyta</taxon>
        <taxon>Magnoliopsida</taxon>
        <taxon>eudicotyledons</taxon>
        <taxon>Gunneridae</taxon>
        <taxon>Pentapetalae</taxon>
        <taxon>asterids</taxon>
        <taxon>lamiids</taxon>
        <taxon>Gentianales</taxon>
        <taxon>Apocynaceae</taxon>
        <taxon>Rauvolfioideae</taxon>
        <taxon>Vinceae</taxon>
        <taxon>Catharanthinae</taxon>
        <taxon>Catharanthus</taxon>
    </lineage>
</organism>
<keyword evidence="2" id="KW-1185">Reference proteome</keyword>
<proteinExistence type="predicted"/>
<gene>
    <name evidence="1" type="ORF">M9H77_10807</name>
</gene>
<reference evidence="2" key="1">
    <citation type="journal article" date="2023" name="Nat. Plants">
        <title>Single-cell RNA sequencing provides a high-resolution roadmap for understanding the multicellular compartmentation of specialized metabolism.</title>
        <authorList>
            <person name="Sun S."/>
            <person name="Shen X."/>
            <person name="Li Y."/>
            <person name="Li Y."/>
            <person name="Wang S."/>
            <person name="Li R."/>
            <person name="Zhang H."/>
            <person name="Shen G."/>
            <person name="Guo B."/>
            <person name="Wei J."/>
            <person name="Xu J."/>
            <person name="St-Pierre B."/>
            <person name="Chen S."/>
            <person name="Sun C."/>
        </authorList>
    </citation>
    <scope>NUCLEOTIDE SEQUENCE [LARGE SCALE GENOMIC DNA]</scope>
</reference>
<comment type="caution">
    <text evidence="1">The sequence shown here is derived from an EMBL/GenBank/DDBJ whole genome shotgun (WGS) entry which is preliminary data.</text>
</comment>
<protein>
    <submittedName>
        <fullName evidence="1">Uncharacterized protein</fullName>
    </submittedName>
</protein>